<feature type="non-terminal residue" evidence="1">
    <location>
        <position position="1"/>
    </location>
</feature>
<keyword evidence="2" id="KW-1185">Reference proteome</keyword>
<comment type="caution">
    <text evidence="1">The sequence shown here is derived from an EMBL/GenBank/DDBJ whole genome shotgun (WGS) entry which is preliminary data.</text>
</comment>
<evidence type="ECO:0000313" key="2">
    <source>
        <dbReference type="Proteomes" id="UP001305027"/>
    </source>
</evidence>
<reference evidence="1 2" key="1">
    <citation type="submission" date="2022-07" db="EMBL/GenBank/DDBJ databases">
        <title>Pseudidiomarina sp. nov, a marine bacterium isolated from Pacific Ocean.</title>
        <authorList>
            <person name="Wang Y."/>
        </authorList>
    </citation>
    <scope>NUCLEOTIDE SEQUENCE [LARGE SCALE GENOMIC DNA]</scope>
    <source>
        <strain evidence="1 2">GXY010</strain>
    </source>
</reference>
<dbReference type="RefSeq" id="WP_313933523.1">
    <property type="nucleotide sequence ID" value="NZ_JANFPJ010000112.1"/>
</dbReference>
<name>A0ABU3L0T8_9GAMM</name>
<organism evidence="1 2">
    <name type="scientific">Pseudidiomarina fusca</name>
    <dbReference type="NCBI Taxonomy" id="2965078"/>
    <lineage>
        <taxon>Bacteria</taxon>
        <taxon>Pseudomonadati</taxon>
        <taxon>Pseudomonadota</taxon>
        <taxon>Gammaproteobacteria</taxon>
        <taxon>Alteromonadales</taxon>
        <taxon>Idiomarinaceae</taxon>
        <taxon>Pseudidiomarina</taxon>
    </lineage>
</organism>
<dbReference type="EMBL" id="JANFPJ010000112">
    <property type="protein sequence ID" value="MDT7527042.1"/>
    <property type="molecule type" value="Genomic_DNA"/>
</dbReference>
<dbReference type="Proteomes" id="UP001305027">
    <property type="component" value="Unassembled WGS sequence"/>
</dbReference>
<proteinExistence type="predicted"/>
<protein>
    <submittedName>
        <fullName evidence="1">Uncharacterized protein</fullName>
    </submittedName>
</protein>
<sequence length="103" mass="11090">WTAYAALRQPISKALSVQGNPVVDITKDELISILERCSAATDGPWVSFVEGRDHSSGSNFIRTASDDIELAGATVADQDFIAAAKQDIPRLVAIIAKQYGWSL</sequence>
<evidence type="ECO:0000313" key="1">
    <source>
        <dbReference type="EMBL" id="MDT7527042.1"/>
    </source>
</evidence>
<gene>
    <name evidence="1" type="ORF">NOG12_13295</name>
</gene>
<accession>A0ABU3L0T8</accession>